<accession>A0A812KF79</accession>
<dbReference type="AlphaFoldDB" id="A0A812KF79"/>
<proteinExistence type="predicted"/>
<protein>
    <submittedName>
        <fullName evidence="2">EIF4E2 protein</fullName>
    </submittedName>
</protein>
<comment type="caution">
    <text evidence="2">The sequence shown here is derived from an EMBL/GenBank/DDBJ whole genome shotgun (WGS) entry which is preliminary data.</text>
</comment>
<keyword evidence="1" id="KW-0472">Membrane</keyword>
<keyword evidence="1" id="KW-0812">Transmembrane</keyword>
<reference evidence="2" key="1">
    <citation type="submission" date="2021-02" db="EMBL/GenBank/DDBJ databases">
        <authorList>
            <person name="Dougan E. K."/>
            <person name="Rhodes N."/>
            <person name="Thang M."/>
            <person name="Chan C."/>
        </authorList>
    </citation>
    <scope>NUCLEOTIDE SEQUENCE</scope>
</reference>
<dbReference type="Proteomes" id="UP000604046">
    <property type="component" value="Unassembled WGS sequence"/>
</dbReference>
<sequence>MSVPLPLAMHLKAVETALRETCRGVSWLVWWVLMFEVLSGFGILALPFLMNEYVYMGGLLLLVLMKLVQKVPVLALLRQPALLAATSRQSMFRLSQEHESQGPGCAWEAAFRLLLSSVAFVSLGLQWSSLATMCTDQPSWEEAYDSAAAGCILPACHTDAVWEALLSEYTPSANMCLIRLRTCHCTQRAGIHTNLCYSLGPIFCSTGLDGAPHALLQRVSILLCAMIAPPLWFLLYLCLQMTDLDADLLRSAIHAEKQKMLRAMQTSGAPRIPSWTGRAWLTWEVAFYLLDIMLDVSCLSTLVQTKQYLLAGCQACVLLWSLVQQLRFGVCAIAAAIRESFQVGYQTDVLLRVLQSEKLSESFLSLLIQGTAITSLRNAAATQFNLSMLISILGIVRAIYKQVHLELGSIDKQPDGTCAATCCRHRRDTVSEFHASHQRGGSAKPQRTSAPALWRNLYGRVG</sequence>
<evidence type="ECO:0000313" key="3">
    <source>
        <dbReference type="Proteomes" id="UP000604046"/>
    </source>
</evidence>
<gene>
    <name evidence="2" type="primary">EIF4E2</name>
    <name evidence="2" type="ORF">SNAT2548_LOCUS8310</name>
</gene>
<name>A0A812KF79_9DINO</name>
<dbReference type="OrthoDB" id="415655at2759"/>
<keyword evidence="1" id="KW-1133">Transmembrane helix</keyword>
<evidence type="ECO:0000256" key="1">
    <source>
        <dbReference type="SAM" id="Phobius"/>
    </source>
</evidence>
<dbReference type="EMBL" id="CAJNDS010000613">
    <property type="protein sequence ID" value="CAE7222686.1"/>
    <property type="molecule type" value="Genomic_DNA"/>
</dbReference>
<feature type="transmembrane region" description="Helical" evidence="1">
    <location>
        <begin position="55"/>
        <end position="77"/>
    </location>
</feature>
<organism evidence="2 3">
    <name type="scientific">Symbiodinium natans</name>
    <dbReference type="NCBI Taxonomy" id="878477"/>
    <lineage>
        <taxon>Eukaryota</taxon>
        <taxon>Sar</taxon>
        <taxon>Alveolata</taxon>
        <taxon>Dinophyceae</taxon>
        <taxon>Suessiales</taxon>
        <taxon>Symbiodiniaceae</taxon>
        <taxon>Symbiodinium</taxon>
    </lineage>
</organism>
<keyword evidence="3" id="KW-1185">Reference proteome</keyword>
<evidence type="ECO:0000313" key="2">
    <source>
        <dbReference type="EMBL" id="CAE7222686.1"/>
    </source>
</evidence>
<feature type="transmembrane region" description="Helical" evidence="1">
    <location>
        <begin position="28"/>
        <end position="49"/>
    </location>
</feature>